<evidence type="ECO:0000313" key="7">
    <source>
        <dbReference type="Proteomes" id="UP000321317"/>
    </source>
</evidence>
<organism evidence="4 6">
    <name type="scientific">Campylobacter helveticus</name>
    <dbReference type="NCBI Taxonomy" id="28898"/>
    <lineage>
        <taxon>Bacteria</taxon>
        <taxon>Pseudomonadati</taxon>
        <taxon>Campylobacterota</taxon>
        <taxon>Epsilonproteobacteria</taxon>
        <taxon>Campylobacterales</taxon>
        <taxon>Campylobacteraceae</taxon>
        <taxon>Campylobacter</taxon>
    </lineage>
</organism>
<keyword evidence="2" id="KW-1133">Transmembrane helix</keyword>
<dbReference type="SUPFAM" id="SSF109604">
    <property type="entry name" value="HD-domain/PDEase-like"/>
    <property type="match status" value="1"/>
</dbReference>
<dbReference type="EMBL" id="VRMA01000038">
    <property type="protein sequence ID" value="TXK57716.1"/>
    <property type="molecule type" value="Genomic_DNA"/>
</dbReference>
<proteinExistence type="predicted"/>
<evidence type="ECO:0000313" key="5">
    <source>
        <dbReference type="EMBL" id="TXK57716.1"/>
    </source>
</evidence>
<reference evidence="4 6" key="1">
    <citation type="submission" date="2019-05" db="EMBL/GenBank/DDBJ databases">
        <title>Draft genomes of eight strains of Campylobacter helveticus isolated from cats and a dog in New Zealand.</title>
        <authorList>
            <person name="Bojanic K."/>
            <person name="Midwinter A.C."/>
            <person name="Biggs P.J."/>
            <person name="Acke E."/>
            <person name="Cornelius A.J."/>
            <person name="Marshall J.C."/>
        </authorList>
    </citation>
    <scope>NUCLEOTIDE SEQUENCE [LARGE SCALE GENOMIC DNA]</scope>
    <source>
        <strain evidence="4 6">ACP123b</strain>
    </source>
</reference>
<protein>
    <submittedName>
        <fullName evidence="4">HD domain-containing protein</fullName>
    </submittedName>
</protein>
<comment type="caution">
    <text evidence="4">The sequence shown here is derived from an EMBL/GenBank/DDBJ whole genome shotgun (WGS) entry which is preliminary data.</text>
</comment>
<keyword evidence="7" id="KW-1185">Reference proteome</keyword>
<feature type="domain" description="HD/PDEase" evidence="3">
    <location>
        <begin position="239"/>
        <end position="381"/>
    </location>
</feature>
<reference evidence="5 7" key="2">
    <citation type="submission" date="2019-08" db="EMBL/GenBank/DDBJ databases">
        <title>Rapid identification of Enteric Bacteria from Whole Genome Sequences (WGS) using Average Nucleotide Identity (ANI).</title>
        <authorList>
            <person name="Lane C."/>
        </authorList>
    </citation>
    <scope>NUCLEOTIDE SEQUENCE [LARGE SCALE GENOMIC DNA]</scope>
    <source>
        <strain evidence="5 7">D4984</strain>
    </source>
</reference>
<evidence type="ECO:0000256" key="1">
    <source>
        <dbReference type="SAM" id="MobiDB-lite"/>
    </source>
</evidence>
<keyword evidence="2" id="KW-0472">Membrane</keyword>
<gene>
    <name evidence="4" type="ORF">FDW42_08310</name>
    <name evidence="5" type="ORF">FVD16_03955</name>
</gene>
<dbReference type="EMBL" id="VDBS01000064">
    <property type="protein sequence ID" value="TNB55907.1"/>
    <property type="molecule type" value="Genomic_DNA"/>
</dbReference>
<evidence type="ECO:0000259" key="3">
    <source>
        <dbReference type="SMART" id="SM00471"/>
    </source>
</evidence>
<dbReference type="Proteomes" id="UP000306813">
    <property type="component" value="Unassembled WGS sequence"/>
</dbReference>
<dbReference type="InterPro" id="IPR006674">
    <property type="entry name" value="HD_domain"/>
</dbReference>
<dbReference type="InterPro" id="IPR003607">
    <property type="entry name" value="HD/PDEase_dom"/>
</dbReference>
<keyword evidence="2" id="KW-0812">Transmembrane</keyword>
<dbReference type="Gene3D" id="1.10.3210.10">
    <property type="entry name" value="Hypothetical protein af1432"/>
    <property type="match status" value="1"/>
</dbReference>
<evidence type="ECO:0000313" key="6">
    <source>
        <dbReference type="Proteomes" id="UP000306813"/>
    </source>
</evidence>
<dbReference type="RefSeq" id="WP_139021557.1">
    <property type="nucleotide sequence ID" value="NZ_JANKHQ010000008.1"/>
</dbReference>
<name>A0AAX2UIK4_9BACT</name>
<feature type="compositionally biased region" description="Low complexity" evidence="1">
    <location>
        <begin position="393"/>
        <end position="406"/>
    </location>
</feature>
<dbReference type="Pfam" id="PF01966">
    <property type="entry name" value="HD"/>
    <property type="match status" value="1"/>
</dbReference>
<evidence type="ECO:0000256" key="2">
    <source>
        <dbReference type="SAM" id="Phobius"/>
    </source>
</evidence>
<dbReference type="AlphaFoldDB" id="A0AAX2UIK4"/>
<dbReference type="SMART" id="SM00471">
    <property type="entry name" value="HDc"/>
    <property type="match status" value="1"/>
</dbReference>
<feature type="region of interest" description="Disordered" evidence="1">
    <location>
        <begin position="382"/>
        <end position="406"/>
    </location>
</feature>
<feature type="transmembrane region" description="Helical" evidence="2">
    <location>
        <begin position="21"/>
        <end position="40"/>
    </location>
</feature>
<dbReference type="Proteomes" id="UP000321317">
    <property type="component" value="Unassembled WGS sequence"/>
</dbReference>
<sequence length="751" mass="88157">MFDLIEAVMEFIYKHRIFRKFFYYTFWSVLGILCFVWFLIYKNTGIINFHLKILFDLNTYRYLMNIYDREIAIFLALEQITLLSIIFYQNYKLKSPLDKSEIEKIDIKELSKIWLNEEEIVLQDTLMQELKKPIFAPDDTKMSMLNVANFNDEKTLIFCNEILKNHLNYLNLKQIESIIKLIQLLEKNKDCPSVVSHCKEDSNRFYGEDRKNTKRNDNSPKIGAEIVTLDGKTRYDIYAEISLYEHSLSVAKKIISLLNEDKNLRACKKSFMGKAIIAALAHDIGKINNYNLKKEVIISTLSQNNTKDFVYSALQKSVPHHQLSYMILYDGFKDCPELNEIANAVKKHHNGMIEKDEMLLKLLVEADKKTREDELDDYLKKNPAFTPKAAPTNKQAENQNENNIQQDISKPNEIRNLNDLKATYNKAYFAEKKKYYCLFILKAKISLEDLQETFSHILFKALEKEIYRENEKYFILIEQKNKTNAFNFFYDFGEILKQKDKNLKIGFAMFKDCADIEEAICGAEIALQSITGLENIIYKDYKDLQNNKKSKISLKDYSKTNEDEATEQKSEKDLKDDFLETLEMFESIDKKVDTLEVVGSLEESFDIQKVEQILFDILKNQINTSKQKGFVNAVQIITHKNFVLVSKECLMEALAAILKDSVKNVERKANYLIRYYRYHNDENKRLIWFVGVDKGFYHSRYTLVENKQNYDFYCIPFDSKKTFGLSPSDLEMMKNNSDLKAIKVLQFNKNI</sequence>
<accession>A0AAX2UIK4</accession>
<evidence type="ECO:0000313" key="4">
    <source>
        <dbReference type="EMBL" id="TNB55907.1"/>
    </source>
</evidence>